<evidence type="ECO:0000313" key="4">
    <source>
        <dbReference type="EMBL" id="PLS30306.1"/>
    </source>
</evidence>
<name>A0A2N5J7X0_9BIFI</name>
<feature type="domain" description="Helix-hairpin-helix DNA-binding motif class 1" evidence="3">
    <location>
        <begin position="223"/>
        <end position="242"/>
    </location>
</feature>
<feature type="domain" description="Helix-hairpin-helix DNA-binding motif class 1" evidence="3">
    <location>
        <begin position="193"/>
        <end position="212"/>
    </location>
</feature>
<dbReference type="Pfam" id="PF12836">
    <property type="entry name" value="HHH_3"/>
    <property type="match status" value="1"/>
</dbReference>
<gene>
    <name evidence="4" type="ORF">Uis1B_1793</name>
</gene>
<accession>A0A2N5J7X0</accession>
<keyword evidence="2" id="KW-0472">Membrane</keyword>
<dbReference type="InterPro" id="IPR003583">
    <property type="entry name" value="Hlx-hairpin-Hlx_DNA-bd_motif"/>
</dbReference>
<dbReference type="InterPro" id="IPR051675">
    <property type="entry name" value="Endo/Exo/Phosphatase_dom_1"/>
</dbReference>
<sequence length="254" mass="25845">MPPDIHRVHSGVMSRYRKPAKPMPGRTLRPPPPPSNRCGNGGKTTLGELCGVSPDDHGVDDLLERRTLRDMPRLQLSPKHSAIVILILTLALSLSLTLLVQQTIGMNRAIGESSGVIGESSGTGDWSATSSAPSAAAPTSSSSASATPSSSASDSTQSASPAQSPSGSTSPSASSPSSVGGASLIDLNTATAEQLESIKGVGPVTAQRILDHRSSIGRYSSVDDLLDVTGIGGKTLEKIRPHVTVGAPSEGGGP</sequence>
<dbReference type="GO" id="GO:0015627">
    <property type="term" value="C:type II protein secretion system complex"/>
    <property type="evidence" value="ECO:0007669"/>
    <property type="project" value="TreeGrafter"/>
</dbReference>
<proteinExistence type="predicted"/>
<dbReference type="GO" id="GO:0015628">
    <property type="term" value="P:protein secretion by the type II secretion system"/>
    <property type="evidence" value="ECO:0007669"/>
    <property type="project" value="TreeGrafter"/>
</dbReference>
<keyword evidence="2" id="KW-1133">Transmembrane helix</keyword>
<dbReference type="GO" id="GO:0006281">
    <property type="term" value="P:DNA repair"/>
    <property type="evidence" value="ECO:0007669"/>
    <property type="project" value="InterPro"/>
</dbReference>
<dbReference type="EMBL" id="NMWU01000035">
    <property type="protein sequence ID" value="PLS30306.1"/>
    <property type="molecule type" value="Genomic_DNA"/>
</dbReference>
<reference evidence="4 5" key="1">
    <citation type="submission" date="2017-07" db="EMBL/GenBank/DDBJ databases">
        <title>Bifidobacterium novel species.</title>
        <authorList>
            <person name="Lugli G.A."/>
            <person name="Milani C."/>
            <person name="Duranti S."/>
            <person name="Mangifesta M."/>
        </authorList>
    </citation>
    <scope>NUCLEOTIDE SEQUENCE [LARGE SCALE GENOMIC DNA]</scope>
    <source>
        <strain evidence="5">Uis1B</strain>
    </source>
</reference>
<evidence type="ECO:0000313" key="5">
    <source>
        <dbReference type="Proteomes" id="UP000235050"/>
    </source>
</evidence>
<keyword evidence="2" id="KW-0812">Transmembrane</keyword>
<dbReference type="SMART" id="SM00278">
    <property type="entry name" value="HhH1"/>
    <property type="match status" value="2"/>
</dbReference>
<dbReference type="PANTHER" id="PTHR21180">
    <property type="entry name" value="ENDONUCLEASE/EXONUCLEASE/PHOSPHATASE FAMILY DOMAIN-CONTAINING PROTEIN 1"/>
    <property type="match status" value="1"/>
</dbReference>
<dbReference type="Gene3D" id="1.10.150.320">
    <property type="entry name" value="Photosystem II 12 kDa extrinsic protein"/>
    <property type="match status" value="1"/>
</dbReference>
<dbReference type="AlphaFoldDB" id="A0A2N5J7X0"/>
<dbReference type="InterPro" id="IPR004509">
    <property type="entry name" value="Competence_ComEA_HhH"/>
</dbReference>
<dbReference type="PANTHER" id="PTHR21180:SF32">
    <property type="entry name" value="ENDONUCLEASE_EXONUCLEASE_PHOSPHATASE FAMILY DOMAIN-CONTAINING PROTEIN 1"/>
    <property type="match status" value="1"/>
</dbReference>
<dbReference type="NCBIfam" id="TIGR00426">
    <property type="entry name" value="competence protein ComEA helix-hairpin-helix repeat region"/>
    <property type="match status" value="1"/>
</dbReference>
<dbReference type="GO" id="GO:0003677">
    <property type="term" value="F:DNA binding"/>
    <property type="evidence" value="ECO:0007669"/>
    <property type="project" value="InterPro"/>
</dbReference>
<evidence type="ECO:0000256" key="2">
    <source>
        <dbReference type="SAM" id="Phobius"/>
    </source>
</evidence>
<organism evidence="4 5">
    <name type="scientific">Bifidobacterium margollesii</name>
    <dbReference type="NCBI Taxonomy" id="2020964"/>
    <lineage>
        <taxon>Bacteria</taxon>
        <taxon>Bacillati</taxon>
        <taxon>Actinomycetota</taxon>
        <taxon>Actinomycetes</taxon>
        <taxon>Bifidobacteriales</taxon>
        <taxon>Bifidobacteriaceae</taxon>
        <taxon>Bifidobacterium</taxon>
    </lineage>
</organism>
<protein>
    <submittedName>
        <fullName evidence="4">Competence protein ComEA</fullName>
    </submittedName>
</protein>
<comment type="caution">
    <text evidence="4">The sequence shown here is derived from an EMBL/GenBank/DDBJ whole genome shotgun (WGS) entry which is preliminary data.</text>
</comment>
<dbReference type="Proteomes" id="UP000235050">
    <property type="component" value="Unassembled WGS sequence"/>
</dbReference>
<feature type="region of interest" description="Disordered" evidence="1">
    <location>
        <begin position="116"/>
        <end position="181"/>
    </location>
</feature>
<dbReference type="SUPFAM" id="SSF47781">
    <property type="entry name" value="RuvA domain 2-like"/>
    <property type="match status" value="1"/>
</dbReference>
<feature type="transmembrane region" description="Helical" evidence="2">
    <location>
        <begin position="81"/>
        <end position="100"/>
    </location>
</feature>
<evidence type="ECO:0000259" key="3">
    <source>
        <dbReference type="SMART" id="SM00278"/>
    </source>
</evidence>
<keyword evidence="5" id="KW-1185">Reference proteome</keyword>
<dbReference type="InterPro" id="IPR010994">
    <property type="entry name" value="RuvA_2-like"/>
</dbReference>
<evidence type="ECO:0000256" key="1">
    <source>
        <dbReference type="SAM" id="MobiDB-lite"/>
    </source>
</evidence>
<feature type="region of interest" description="Disordered" evidence="1">
    <location>
        <begin position="1"/>
        <end position="42"/>
    </location>
</feature>
<feature type="compositionally biased region" description="Low complexity" evidence="1">
    <location>
        <begin position="116"/>
        <end position="178"/>
    </location>
</feature>